<feature type="signal peptide" evidence="11">
    <location>
        <begin position="1"/>
        <end position="19"/>
    </location>
</feature>
<sequence>MKKLLLLFLFQLSSLLVFSQASGNCDYKLQGTILDIETKEALPFVVVSVKGTKHYTLTDNEGKFQLTGLCEITNCLEITCNGYCNTTCDATCSVHKEHKNNSVIYLKPDVVALNEVTVTDIEEKTGTVSIAQDLVDRQSLALNPTQTLASAITNIDGVTFTSTGNNVQLPVIHGLYGNRVLVLNNGLKHGFQNWGSDHAPEIDITSANSVTVIKGASGVRYGPEALGGAIVVDANPLNFNRPLHIGAGTGYQTNGKGYNFNTEISEGFDNLSYHVGGSYTRIGDRHAPDYSLTNTGKEEKSFNAGLKYKFGNFDVKGYYSFIDQNLALLRASVAETGDSFIKAINSDVPLIVRPFSYDINEPNQLTQHHLLKGEVNWWISDDEKLTFRVGRQINKRKEFDVRRNADLPIIDLDLTTSDYQLEWDHKNWLQLDGIIGAQLFTQDNNNNPGTNTTAFIPNYNTTRVSGFIIESFQRNQNTFEIGIRADYENNNVRGRDIYQNVFRDEYSFVNVTSSLGYIRQINDNTTFRTNLGTAWRTPNVEELYSFGQHGFKITYGMLRYGFDENGSINTDEVKPLAESNVKPEKGYKWINELKHQSGDNTYTVTAYSHYIQNYVFERPFGVLGTIRGPMPGFIFDQANAVFIGSDFTWQRQWSNSLTGTFGISYLWSQNIEDNEPLINQPPITTHYELNCNLKPFWIVESSHLSLRPSFTFKQFQAPRTVPPEDIIDGTVEITPTSEIFDFKDAPEGYFLFDISYGFKIKDFTANIAVHNVFNTRYRNYLNSMRYFADEMGRNFLFSINYNFNAK</sequence>
<evidence type="ECO:0000256" key="11">
    <source>
        <dbReference type="SAM" id="SignalP"/>
    </source>
</evidence>
<keyword evidence="6 10" id="KW-0798">TonB box</keyword>
<feature type="chain" id="PRO_5030576127" evidence="11">
    <location>
        <begin position="20"/>
        <end position="806"/>
    </location>
</feature>
<evidence type="ECO:0000259" key="12">
    <source>
        <dbReference type="Pfam" id="PF00593"/>
    </source>
</evidence>
<keyword evidence="7 10" id="KW-0472">Membrane</keyword>
<evidence type="ECO:0000313" key="15">
    <source>
        <dbReference type="Proteomes" id="UP000585050"/>
    </source>
</evidence>
<evidence type="ECO:0000313" key="14">
    <source>
        <dbReference type="EMBL" id="NLR94462.1"/>
    </source>
</evidence>
<dbReference type="GO" id="GO:0015344">
    <property type="term" value="F:siderophore uptake transmembrane transporter activity"/>
    <property type="evidence" value="ECO:0007669"/>
    <property type="project" value="TreeGrafter"/>
</dbReference>
<feature type="domain" description="TonB-dependent receptor-like beta-barrel" evidence="12">
    <location>
        <begin position="245"/>
        <end position="772"/>
    </location>
</feature>
<dbReference type="PANTHER" id="PTHR30069">
    <property type="entry name" value="TONB-DEPENDENT OUTER MEMBRANE RECEPTOR"/>
    <property type="match status" value="1"/>
</dbReference>
<comment type="similarity">
    <text evidence="10">Belongs to the TonB-dependent receptor family.</text>
</comment>
<dbReference type="InterPro" id="IPR012910">
    <property type="entry name" value="Plug_dom"/>
</dbReference>
<keyword evidence="8 14" id="KW-0675">Receptor</keyword>
<accession>A0A7X8SQN0</accession>
<dbReference type="InterPro" id="IPR039426">
    <property type="entry name" value="TonB-dep_rcpt-like"/>
</dbReference>
<dbReference type="Gene3D" id="2.60.40.1120">
    <property type="entry name" value="Carboxypeptidase-like, regulatory domain"/>
    <property type="match status" value="1"/>
</dbReference>
<dbReference type="Gene3D" id="2.170.130.10">
    <property type="entry name" value="TonB-dependent receptor, plug domain"/>
    <property type="match status" value="1"/>
</dbReference>
<reference evidence="14 15" key="1">
    <citation type="submission" date="2020-04" db="EMBL/GenBank/DDBJ databases">
        <title>Flammeovirga sp. SR4, a novel species isolated from seawater.</title>
        <authorList>
            <person name="Wang X."/>
        </authorList>
    </citation>
    <scope>NUCLEOTIDE SEQUENCE [LARGE SCALE GENOMIC DNA]</scope>
    <source>
        <strain evidence="14 15">SR4</strain>
    </source>
</reference>
<name>A0A7X8SQN0_9BACT</name>
<keyword evidence="2" id="KW-0813">Transport</keyword>
<dbReference type="Pfam" id="PF13715">
    <property type="entry name" value="CarbopepD_reg_2"/>
    <property type="match status" value="1"/>
</dbReference>
<evidence type="ECO:0000256" key="5">
    <source>
        <dbReference type="ARBA" id="ARBA00022729"/>
    </source>
</evidence>
<dbReference type="GO" id="GO:0009279">
    <property type="term" value="C:cell outer membrane"/>
    <property type="evidence" value="ECO:0007669"/>
    <property type="project" value="UniProtKB-SubCell"/>
</dbReference>
<dbReference type="SUPFAM" id="SSF49464">
    <property type="entry name" value="Carboxypeptidase regulatory domain-like"/>
    <property type="match status" value="1"/>
</dbReference>
<dbReference type="GO" id="GO:0044718">
    <property type="term" value="P:siderophore transmembrane transport"/>
    <property type="evidence" value="ECO:0007669"/>
    <property type="project" value="TreeGrafter"/>
</dbReference>
<dbReference type="InterPro" id="IPR000531">
    <property type="entry name" value="Beta-barrel_TonB"/>
</dbReference>
<dbReference type="InterPro" id="IPR037066">
    <property type="entry name" value="Plug_dom_sf"/>
</dbReference>
<keyword evidence="9" id="KW-0998">Cell outer membrane</keyword>
<dbReference type="Pfam" id="PF00593">
    <property type="entry name" value="TonB_dep_Rec_b-barrel"/>
    <property type="match status" value="1"/>
</dbReference>
<feature type="domain" description="TonB-dependent receptor plug" evidence="13">
    <location>
        <begin position="130"/>
        <end position="229"/>
    </location>
</feature>
<comment type="subcellular location">
    <subcellularLocation>
        <location evidence="1">Cell outer membrane</location>
        <topology evidence="1">Multi-pass membrane protein</topology>
    </subcellularLocation>
</comment>
<keyword evidence="15" id="KW-1185">Reference proteome</keyword>
<dbReference type="InterPro" id="IPR036942">
    <property type="entry name" value="Beta-barrel_TonB_sf"/>
</dbReference>
<evidence type="ECO:0000256" key="7">
    <source>
        <dbReference type="ARBA" id="ARBA00023136"/>
    </source>
</evidence>
<dbReference type="PANTHER" id="PTHR30069:SF29">
    <property type="entry name" value="HEMOGLOBIN AND HEMOGLOBIN-HAPTOGLOBIN-BINDING PROTEIN 1-RELATED"/>
    <property type="match status" value="1"/>
</dbReference>
<evidence type="ECO:0000259" key="13">
    <source>
        <dbReference type="Pfam" id="PF07715"/>
    </source>
</evidence>
<comment type="caution">
    <text evidence="14">The sequence shown here is derived from an EMBL/GenBank/DDBJ whole genome shotgun (WGS) entry which is preliminary data.</text>
</comment>
<evidence type="ECO:0000256" key="8">
    <source>
        <dbReference type="ARBA" id="ARBA00023170"/>
    </source>
</evidence>
<proteinExistence type="inferred from homology"/>
<organism evidence="14 15">
    <name type="scientific">Flammeovirga agarivorans</name>
    <dbReference type="NCBI Taxonomy" id="2726742"/>
    <lineage>
        <taxon>Bacteria</taxon>
        <taxon>Pseudomonadati</taxon>
        <taxon>Bacteroidota</taxon>
        <taxon>Cytophagia</taxon>
        <taxon>Cytophagales</taxon>
        <taxon>Flammeovirgaceae</taxon>
        <taxon>Flammeovirga</taxon>
    </lineage>
</organism>
<dbReference type="AlphaFoldDB" id="A0A7X8SQN0"/>
<dbReference type="EMBL" id="JABAIL010000012">
    <property type="protein sequence ID" value="NLR94462.1"/>
    <property type="molecule type" value="Genomic_DNA"/>
</dbReference>
<keyword evidence="4" id="KW-0812">Transmembrane</keyword>
<evidence type="ECO:0000256" key="10">
    <source>
        <dbReference type="RuleBase" id="RU003357"/>
    </source>
</evidence>
<dbReference type="InterPro" id="IPR008969">
    <property type="entry name" value="CarboxyPept-like_regulatory"/>
</dbReference>
<evidence type="ECO:0000256" key="2">
    <source>
        <dbReference type="ARBA" id="ARBA00022448"/>
    </source>
</evidence>
<gene>
    <name evidence="14" type="ORF">HGP29_24875</name>
</gene>
<keyword evidence="3" id="KW-1134">Transmembrane beta strand</keyword>
<keyword evidence="5 11" id="KW-0732">Signal</keyword>
<evidence type="ECO:0000256" key="3">
    <source>
        <dbReference type="ARBA" id="ARBA00022452"/>
    </source>
</evidence>
<dbReference type="Gene3D" id="2.40.170.20">
    <property type="entry name" value="TonB-dependent receptor, beta-barrel domain"/>
    <property type="match status" value="1"/>
</dbReference>
<dbReference type="RefSeq" id="WP_168885171.1">
    <property type="nucleotide sequence ID" value="NZ_JABAIL010000012.1"/>
</dbReference>
<evidence type="ECO:0000256" key="6">
    <source>
        <dbReference type="ARBA" id="ARBA00023077"/>
    </source>
</evidence>
<evidence type="ECO:0000256" key="1">
    <source>
        <dbReference type="ARBA" id="ARBA00004571"/>
    </source>
</evidence>
<dbReference type="Proteomes" id="UP000585050">
    <property type="component" value="Unassembled WGS sequence"/>
</dbReference>
<evidence type="ECO:0000256" key="4">
    <source>
        <dbReference type="ARBA" id="ARBA00022692"/>
    </source>
</evidence>
<dbReference type="SUPFAM" id="SSF56935">
    <property type="entry name" value="Porins"/>
    <property type="match status" value="1"/>
</dbReference>
<dbReference type="Pfam" id="PF07715">
    <property type="entry name" value="Plug"/>
    <property type="match status" value="1"/>
</dbReference>
<evidence type="ECO:0000256" key="9">
    <source>
        <dbReference type="ARBA" id="ARBA00023237"/>
    </source>
</evidence>
<protein>
    <submittedName>
        <fullName evidence="14">TonB-dependent receptor</fullName>
    </submittedName>
</protein>